<feature type="non-terminal residue" evidence="1">
    <location>
        <position position="71"/>
    </location>
</feature>
<evidence type="ECO:0000313" key="3">
    <source>
        <dbReference type="Proteomes" id="UP000001555"/>
    </source>
</evidence>
<accession>B7P0W2</accession>
<reference evidence="2" key="2">
    <citation type="submission" date="2020-05" db="UniProtKB">
        <authorList>
            <consortium name="EnsemblMetazoa"/>
        </authorList>
    </citation>
    <scope>IDENTIFICATION</scope>
    <source>
        <strain evidence="2">wikel</strain>
    </source>
</reference>
<reference evidence="1 3" key="1">
    <citation type="submission" date="2008-03" db="EMBL/GenBank/DDBJ databases">
        <title>Annotation of Ixodes scapularis.</title>
        <authorList>
            <consortium name="Ixodes scapularis Genome Project Consortium"/>
            <person name="Caler E."/>
            <person name="Hannick L.I."/>
            <person name="Bidwell S."/>
            <person name="Joardar V."/>
            <person name="Thiagarajan M."/>
            <person name="Amedeo P."/>
            <person name="Galinsky K.J."/>
            <person name="Schobel S."/>
            <person name="Inman J."/>
            <person name="Hostetler J."/>
            <person name="Miller J."/>
            <person name="Hammond M."/>
            <person name="Megy K."/>
            <person name="Lawson D."/>
            <person name="Kodira C."/>
            <person name="Sutton G."/>
            <person name="Meyer J."/>
            <person name="Hill C.A."/>
            <person name="Birren B."/>
            <person name="Nene V."/>
            <person name="Collins F."/>
            <person name="Alarcon-Chaidez F."/>
            <person name="Wikel S."/>
            <person name="Strausberg R."/>
        </authorList>
    </citation>
    <scope>NUCLEOTIDE SEQUENCE [LARGE SCALE GENOMIC DNA]</scope>
    <source>
        <strain evidence="3">Wikel</strain>
        <strain evidence="1">Wikel colony</strain>
    </source>
</reference>
<feature type="non-terminal residue" evidence="1">
    <location>
        <position position="1"/>
    </location>
</feature>
<dbReference type="EMBL" id="ABJB010937428">
    <property type="status" value="NOT_ANNOTATED_CDS"/>
    <property type="molecule type" value="Genomic_DNA"/>
</dbReference>
<evidence type="ECO:0000313" key="2">
    <source>
        <dbReference type="EnsemblMetazoa" id="ISCW000075-PA"/>
    </source>
</evidence>
<dbReference type="HOGENOM" id="CLU_2747330_0_0_1"/>
<sequence>LHQNIRRLLTLLCPGKNVRRRRDHSSHYELGARTLRVSGLSLPPLRRHVRMALRAPLRDSNPPPLFSPSDA</sequence>
<organism>
    <name type="scientific">Ixodes scapularis</name>
    <name type="common">Black-legged tick</name>
    <name type="synonym">Deer tick</name>
    <dbReference type="NCBI Taxonomy" id="6945"/>
    <lineage>
        <taxon>Eukaryota</taxon>
        <taxon>Metazoa</taxon>
        <taxon>Ecdysozoa</taxon>
        <taxon>Arthropoda</taxon>
        <taxon>Chelicerata</taxon>
        <taxon>Arachnida</taxon>
        <taxon>Acari</taxon>
        <taxon>Parasitiformes</taxon>
        <taxon>Ixodida</taxon>
        <taxon>Ixodoidea</taxon>
        <taxon>Ixodidae</taxon>
        <taxon>Ixodinae</taxon>
        <taxon>Ixodes</taxon>
    </lineage>
</organism>
<dbReference type="VEuPathDB" id="VectorBase:ISCI000075"/>
<dbReference type="EnsemblMetazoa" id="ISCW000075-RA">
    <property type="protein sequence ID" value="ISCW000075-PA"/>
    <property type="gene ID" value="ISCW000075"/>
</dbReference>
<dbReference type="EMBL" id="DS613126">
    <property type="protein sequence ID" value="EEC00234.1"/>
    <property type="molecule type" value="Genomic_DNA"/>
</dbReference>
<gene>
    <name evidence="1" type="ORF">IscW_ISCW000075</name>
</gene>
<name>B7P0W2_IXOSC</name>
<proteinExistence type="predicted"/>
<dbReference type="VEuPathDB" id="VectorBase:ISCW000075"/>
<dbReference type="AlphaFoldDB" id="B7P0W2"/>
<evidence type="ECO:0000313" key="1">
    <source>
        <dbReference type="EMBL" id="EEC00234.1"/>
    </source>
</evidence>
<dbReference type="PaxDb" id="6945-B7P0W2"/>
<protein>
    <submittedName>
        <fullName evidence="1 2">Uncharacterized protein</fullName>
    </submittedName>
</protein>
<dbReference type="Proteomes" id="UP000001555">
    <property type="component" value="Unassembled WGS sequence"/>
</dbReference>
<keyword evidence="3" id="KW-1185">Reference proteome</keyword>
<dbReference type="InParanoid" id="B7P0W2"/>